<feature type="transmembrane region" description="Helical" evidence="3">
    <location>
        <begin position="127"/>
        <end position="148"/>
    </location>
</feature>
<keyword evidence="2" id="KW-0560">Oxidoreductase</keyword>
<dbReference type="Pfam" id="PF00881">
    <property type="entry name" value="Nitroreductase"/>
    <property type="match status" value="1"/>
</dbReference>
<keyword evidence="3" id="KW-0472">Membrane</keyword>
<proteinExistence type="inferred from homology"/>
<protein>
    <submittedName>
        <fullName evidence="5">Nitroreductase</fullName>
    </submittedName>
</protein>
<dbReference type="EMBL" id="QFQP01000051">
    <property type="protein sequence ID" value="PZR04867.1"/>
    <property type="molecule type" value="Genomic_DNA"/>
</dbReference>
<reference evidence="5 6" key="1">
    <citation type="submission" date="2017-08" db="EMBL/GenBank/DDBJ databases">
        <title>Infants hospitalized years apart are colonized by the same room-sourced microbial strains.</title>
        <authorList>
            <person name="Brooks B."/>
            <person name="Olm M.R."/>
            <person name="Firek B.A."/>
            <person name="Baker R."/>
            <person name="Thomas B.C."/>
            <person name="Morowitz M.J."/>
            <person name="Banfield J.F."/>
        </authorList>
    </citation>
    <scope>NUCLEOTIDE SEQUENCE [LARGE SCALE GENOMIC DNA]</scope>
    <source>
        <strain evidence="5">S2_003_000_R2_14</strain>
    </source>
</reference>
<dbReference type="InterPro" id="IPR029479">
    <property type="entry name" value="Nitroreductase"/>
</dbReference>
<name>A0A2W5STA4_9BACT</name>
<evidence type="ECO:0000256" key="1">
    <source>
        <dbReference type="ARBA" id="ARBA00007118"/>
    </source>
</evidence>
<feature type="domain" description="Nitroreductase" evidence="4">
    <location>
        <begin position="16"/>
        <end position="209"/>
    </location>
</feature>
<dbReference type="PANTHER" id="PTHR43673">
    <property type="entry name" value="NAD(P)H NITROREDUCTASE YDGI-RELATED"/>
    <property type="match status" value="1"/>
</dbReference>
<comment type="caution">
    <text evidence="5">The sequence shown here is derived from an EMBL/GenBank/DDBJ whole genome shotgun (WGS) entry which is preliminary data.</text>
</comment>
<evidence type="ECO:0000313" key="5">
    <source>
        <dbReference type="EMBL" id="PZR04867.1"/>
    </source>
</evidence>
<gene>
    <name evidence="5" type="ORF">DI536_33520</name>
</gene>
<dbReference type="InterPro" id="IPR000415">
    <property type="entry name" value="Nitroreductase-like"/>
</dbReference>
<evidence type="ECO:0000256" key="2">
    <source>
        <dbReference type="ARBA" id="ARBA00023002"/>
    </source>
</evidence>
<evidence type="ECO:0000256" key="3">
    <source>
        <dbReference type="SAM" id="Phobius"/>
    </source>
</evidence>
<evidence type="ECO:0000313" key="6">
    <source>
        <dbReference type="Proteomes" id="UP000249061"/>
    </source>
</evidence>
<dbReference type="GO" id="GO:0016491">
    <property type="term" value="F:oxidoreductase activity"/>
    <property type="evidence" value="ECO:0007669"/>
    <property type="project" value="UniProtKB-KW"/>
</dbReference>
<dbReference type="Gene3D" id="3.40.109.10">
    <property type="entry name" value="NADH Oxidase"/>
    <property type="match status" value="1"/>
</dbReference>
<dbReference type="SUPFAM" id="SSF55469">
    <property type="entry name" value="FMN-dependent nitroreductase-like"/>
    <property type="match status" value="1"/>
</dbReference>
<dbReference type="PANTHER" id="PTHR43673:SF10">
    <property type="entry name" value="NADH DEHYDROGENASE_NAD(P)H NITROREDUCTASE XCC3605-RELATED"/>
    <property type="match status" value="1"/>
</dbReference>
<keyword evidence="3" id="KW-0812">Transmembrane</keyword>
<evidence type="ECO:0000259" key="4">
    <source>
        <dbReference type="Pfam" id="PF00881"/>
    </source>
</evidence>
<organism evidence="5 6">
    <name type="scientific">Archangium gephyra</name>
    <dbReference type="NCBI Taxonomy" id="48"/>
    <lineage>
        <taxon>Bacteria</taxon>
        <taxon>Pseudomonadati</taxon>
        <taxon>Myxococcota</taxon>
        <taxon>Myxococcia</taxon>
        <taxon>Myxococcales</taxon>
        <taxon>Cystobacterineae</taxon>
        <taxon>Archangiaceae</taxon>
        <taxon>Archangium</taxon>
    </lineage>
</organism>
<accession>A0A2W5STA4</accession>
<dbReference type="Proteomes" id="UP000249061">
    <property type="component" value="Unassembled WGS sequence"/>
</dbReference>
<keyword evidence="3" id="KW-1133">Transmembrane helix</keyword>
<dbReference type="AlphaFoldDB" id="A0A2W5STA4"/>
<sequence length="231" mass="25372">MTNRDDWQVFRAINARRRAVRDFDGRAIDLTALEEIVAEAVNAPSSGNLQPYRLHVVHEPKLKAAVAEACNGQRAAKTSSALIVVAASQNIATASLAQLERAQGTIEYYAKGHKTLRTFFRFAPAHVFGVLTSLVALFLPVLSLLPFGRGGVRQWLARNSVYAAQTLMLAASARGFDTCPMEGFDARKVSRLLRLPRGTVIPLVIAIGHRAHDARIEPRVRRSLTDVLVTH</sequence>
<comment type="similarity">
    <text evidence="1">Belongs to the nitroreductase family.</text>
</comment>